<feature type="domain" description="Histidine kinase" evidence="7">
    <location>
        <begin position="432"/>
        <end position="655"/>
    </location>
</feature>
<feature type="modified residue" description="4-aspartylphosphate" evidence="6">
    <location>
        <position position="62"/>
    </location>
</feature>
<dbReference type="Pfam" id="PF00512">
    <property type="entry name" value="HisKA"/>
    <property type="match status" value="1"/>
</dbReference>
<dbReference type="PROSITE" id="PS50109">
    <property type="entry name" value="HIS_KIN"/>
    <property type="match status" value="1"/>
</dbReference>
<protein>
    <recommendedName>
        <fullName evidence="2">histidine kinase</fullName>
        <ecNumber evidence="2">2.7.13.3</ecNumber>
    </recommendedName>
</protein>
<dbReference type="EMBL" id="MFKF01000011">
    <property type="protein sequence ID" value="OGG57191.1"/>
    <property type="molecule type" value="Genomic_DNA"/>
</dbReference>
<dbReference type="SUPFAM" id="SSF47384">
    <property type="entry name" value="Homodimeric domain of signal transducing histidine kinase"/>
    <property type="match status" value="1"/>
</dbReference>
<dbReference type="PRINTS" id="PR00344">
    <property type="entry name" value="BCTRLSENSOR"/>
</dbReference>
<dbReference type="Gene3D" id="1.10.287.130">
    <property type="match status" value="1"/>
</dbReference>
<keyword evidence="3 6" id="KW-0597">Phosphoprotein</keyword>
<feature type="domain" description="Response regulatory" evidence="8">
    <location>
        <begin position="675"/>
        <end position="791"/>
    </location>
</feature>
<organism evidence="9 10">
    <name type="scientific">Handelsmanbacteria sp. (strain RIFCSPLOWO2_12_FULL_64_10)</name>
    <dbReference type="NCBI Taxonomy" id="1817868"/>
    <lineage>
        <taxon>Bacteria</taxon>
        <taxon>Candidatus Handelsmaniibacteriota</taxon>
    </lineage>
</organism>
<dbReference type="InterPro" id="IPR003018">
    <property type="entry name" value="GAF"/>
</dbReference>
<dbReference type="PANTHER" id="PTHR43047:SF72">
    <property type="entry name" value="OSMOSENSING HISTIDINE PROTEIN KINASE SLN1"/>
    <property type="match status" value="1"/>
</dbReference>
<dbReference type="AlphaFoldDB" id="A0A1F6D755"/>
<gene>
    <name evidence="9" type="ORF">A3F84_02075</name>
</gene>
<evidence type="ECO:0000256" key="4">
    <source>
        <dbReference type="ARBA" id="ARBA00022679"/>
    </source>
</evidence>
<sequence>MQPHDSPAIHLGRLLIVDDETELMTALCESLAKQGYKTAGFASGGEAIEALKGQDFDLVLTDLMMPEMDGIALLKAGLGIDPHLVGIVMTGQATVQTAVEAMKTGAFDYILKPFKLNALLPTLHRGMEVRRLRMENVQLQETVAIYDLTRAISFTLDLNVILNKVADAALQQCEADEVSIMLPTREGDELYVTVARGEGRGHILGERMPVARGVAGWVARHREALALHGEVKDPRFAPVRPRPDICSSISMPMMVGGKLVGVLNVNATRQRRPFTLGQMKALSILTGTAASALESAWLYTQVRESENRLEGLVRHLPEGVCLLGGDRRLILANPPAQDYLRALGGTEVGEALARLGGQDIEAFLKPRKDGLPHEIEVGGEAERIFEVAGRPVVEDAEGGWVLVIREVTQERKVQERIQRQYHLAAVGQLAAGIAHDFNNLLTGVIGFAQLVEMRPDVPEEARKDLGRIVSQGHQAAQMIRQILDFSRQRDVERRPVNVIPFLKETMKLLERTLPEDIRVETRFEGKEYIVQANLTQLQQIITNLAVNARDAMPEGGGLRVRLSHLRVEPGEHPPLPEMEAGDWVVWAISDTGAGMPPEVIKRIYEPFFTTKPPGEGTGLGLAQVYGIVRQHGGHIGVKSRVGEGTAFTIYLPRILGKGEMSGGEEVDLPRGRGETILVVEDESEVREVAGAILERLNYRVLTAMDGQEAQALYEAHGDEIALVLTDVVMPNVGGLELIRAIRKKDPEARIVAMTGYPPDELKRAFPSMDIFGWLEKPLSLDRVAQVISEALKGKG</sequence>
<evidence type="ECO:0000256" key="3">
    <source>
        <dbReference type="ARBA" id="ARBA00022553"/>
    </source>
</evidence>
<keyword evidence="4" id="KW-0808">Transferase</keyword>
<dbReference type="Gene3D" id="3.40.50.2300">
    <property type="match status" value="2"/>
</dbReference>
<dbReference type="SMART" id="SM00065">
    <property type="entry name" value="GAF"/>
    <property type="match status" value="1"/>
</dbReference>
<evidence type="ECO:0000256" key="6">
    <source>
        <dbReference type="PROSITE-ProRule" id="PRU00169"/>
    </source>
</evidence>
<evidence type="ECO:0000256" key="1">
    <source>
        <dbReference type="ARBA" id="ARBA00000085"/>
    </source>
</evidence>
<dbReference type="GO" id="GO:0000155">
    <property type="term" value="F:phosphorelay sensor kinase activity"/>
    <property type="evidence" value="ECO:0007669"/>
    <property type="project" value="InterPro"/>
</dbReference>
<dbReference type="CDD" id="cd00082">
    <property type="entry name" value="HisKA"/>
    <property type="match status" value="1"/>
</dbReference>
<reference evidence="9 10" key="1">
    <citation type="journal article" date="2016" name="Nat. Commun.">
        <title>Thousands of microbial genomes shed light on interconnected biogeochemical processes in an aquifer system.</title>
        <authorList>
            <person name="Anantharaman K."/>
            <person name="Brown C.T."/>
            <person name="Hug L.A."/>
            <person name="Sharon I."/>
            <person name="Castelle C.J."/>
            <person name="Probst A.J."/>
            <person name="Thomas B.C."/>
            <person name="Singh A."/>
            <person name="Wilkins M.J."/>
            <person name="Karaoz U."/>
            <person name="Brodie E.L."/>
            <person name="Williams K.H."/>
            <person name="Hubbard S.S."/>
            <person name="Banfield J.F."/>
        </authorList>
    </citation>
    <scope>NUCLEOTIDE SEQUENCE [LARGE SCALE GENOMIC DNA]</scope>
    <source>
        <strain evidence="10">RIFCSPLOWO2_12_FULL_64_10</strain>
    </source>
</reference>
<dbReference type="InterPro" id="IPR003594">
    <property type="entry name" value="HATPase_dom"/>
</dbReference>
<dbReference type="SUPFAM" id="SSF55874">
    <property type="entry name" value="ATPase domain of HSP90 chaperone/DNA topoisomerase II/histidine kinase"/>
    <property type="match status" value="1"/>
</dbReference>
<dbReference type="SUPFAM" id="SSF55781">
    <property type="entry name" value="GAF domain-like"/>
    <property type="match status" value="1"/>
</dbReference>
<comment type="caution">
    <text evidence="9">The sequence shown here is derived from an EMBL/GenBank/DDBJ whole genome shotgun (WGS) entry which is preliminary data.</text>
</comment>
<dbReference type="PROSITE" id="PS50110">
    <property type="entry name" value="RESPONSE_REGULATORY"/>
    <property type="match status" value="2"/>
</dbReference>
<dbReference type="Gene3D" id="3.30.450.40">
    <property type="match status" value="1"/>
</dbReference>
<evidence type="ECO:0000313" key="10">
    <source>
        <dbReference type="Proteomes" id="UP000178606"/>
    </source>
</evidence>
<dbReference type="Pfam" id="PF01590">
    <property type="entry name" value="GAF"/>
    <property type="match status" value="1"/>
</dbReference>
<dbReference type="SMART" id="SM00448">
    <property type="entry name" value="REC"/>
    <property type="match status" value="2"/>
</dbReference>
<dbReference type="InterPro" id="IPR003661">
    <property type="entry name" value="HisK_dim/P_dom"/>
</dbReference>
<dbReference type="InterPro" id="IPR001789">
    <property type="entry name" value="Sig_transdc_resp-reg_receiver"/>
</dbReference>
<dbReference type="InterPro" id="IPR036890">
    <property type="entry name" value="HATPase_C_sf"/>
</dbReference>
<dbReference type="Gene3D" id="3.30.450.20">
    <property type="entry name" value="PAS domain"/>
    <property type="match status" value="1"/>
</dbReference>
<dbReference type="PANTHER" id="PTHR43047">
    <property type="entry name" value="TWO-COMPONENT HISTIDINE PROTEIN KINASE"/>
    <property type="match status" value="1"/>
</dbReference>
<feature type="domain" description="Response regulatory" evidence="8">
    <location>
        <begin position="13"/>
        <end position="127"/>
    </location>
</feature>
<evidence type="ECO:0000256" key="5">
    <source>
        <dbReference type="ARBA" id="ARBA00022777"/>
    </source>
</evidence>
<accession>A0A1F6D755</accession>
<proteinExistence type="predicted"/>
<evidence type="ECO:0000259" key="7">
    <source>
        <dbReference type="PROSITE" id="PS50109"/>
    </source>
</evidence>
<evidence type="ECO:0000256" key="2">
    <source>
        <dbReference type="ARBA" id="ARBA00012438"/>
    </source>
</evidence>
<dbReference type="Proteomes" id="UP000178606">
    <property type="component" value="Unassembled WGS sequence"/>
</dbReference>
<dbReference type="EC" id="2.7.13.3" evidence="2"/>
<evidence type="ECO:0000259" key="8">
    <source>
        <dbReference type="PROSITE" id="PS50110"/>
    </source>
</evidence>
<comment type="catalytic activity">
    <reaction evidence="1">
        <text>ATP + protein L-histidine = ADP + protein N-phospho-L-histidine.</text>
        <dbReference type="EC" id="2.7.13.3"/>
    </reaction>
</comment>
<dbReference type="GO" id="GO:0009927">
    <property type="term" value="F:histidine phosphotransfer kinase activity"/>
    <property type="evidence" value="ECO:0007669"/>
    <property type="project" value="TreeGrafter"/>
</dbReference>
<dbReference type="Pfam" id="PF00072">
    <property type="entry name" value="Response_reg"/>
    <property type="match status" value="2"/>
</dbReference>
<evidence type="ECO:0000313" key="9">
    <source>
        <dbReference type="EMBL" id="OGG57191.1"/>
    </source>
</evidence>
<keyword evidence="5" id="KW-0418">Kinase</keyword>
<dbReference type="Pfam" id="PF02518">
    <property type="entry name" value="HATPase_c"/>
    <property type="match status" value="1"/>
</dbReference>
<dbReference type="SMART" id="SM00388">
    <property type="entry name" value="HisKA"/>
    <property type="match status" value="1"/>
</dbReference>
<feature type="modified residue" description="4-aspartylphosphate" evidence="6">
    <location>
        <position position="726"/>
    </location>
</feature>
<dbReference type="InterPro" id="IPR036097">
    <property type="entry name" value="HisK_dim/P_sf"/>
</dbReference>
<dbReference type="InterPro" id="IPR004358">
    <property type="entry name" value="Sig_transdc_His_kin-like_C"/>
</dbReference>
<dbReference type="GO" id="GO:0005886">
    <property type="term" value="C:plasma membrane"/>
    <property type="evidence" value="ECO:0007669"/>
    <property type="project" value="TreeGrafter"/>
</dbReference>
<dbReference type="InterPro" id="IPR011006">
    <property type="entry name" value="CheY-like_superfamily"/>
</dbReference>
<dbReference type="SUPFAM" id="SSF52172">
    <property type="entry name" value="CheY-like"/>
    <property type="match status" value="2"/>
</dbReference>
<dbReference type="SUPFAM" id="SSF55785">
    <property type="entry name" value="PYP-like sensor domain (PAS domain)"/>
    <property type="match status" value="1"/>
</dbReference>
<dbReference type="InterPro" id="IPR035965">
    <property type="entry name" value="PAS-like_dom_sf"/>
</dbReference>
<dbReference type="Gene3D" id="3.30.565.10">
    <property type="entry name" value="Histidine kinase-like ATPase, C-terminal domain"/>
    <property type="match status" value="1"/>
</dbReference>
<name>A0A1F6D755_HANXR</name>
<dbReference type="SMART" id="SM00387">
    <property type="entry name" value="HATPase_c"/>
    <property type="match status" value="1"/>
</dbReference>
<dbReference type="InterPro" id="IPR005467">
    <property type="entry name" value="His_kinase_dom"/>
</dbReference>
<dbReference type="InterPro" id="IPR029016">
    <property type="entry name" value="GAF-like_dom_sf"/>
</dbReference>
<dbReference type="CDD" id="cd17546">
    <property type="entry name" value="REC_hyHK_CKI1_RcsC-like"/>
    <property type="match status" value="1"/>
</dbReference>